<feature type="domain" description="ABC transmembrane type-1" evidence="8">
    <location>
        <begin position="63"/>
        <end position="277"/>
    </location>
</feature>
<dbReference type="PANTHER" id="PTHR30193">
    <property type="entry name" value="ABC TRANSPORTER PERMEASE PROTEIN"/>
    <property type="match status" value="1"/>
</dbReference>
<keyword evidence="3" id="KW-1003">Cell membrane</keyword>
<evidence type="ECO:0000256" key="1">
    <source>
        <dbReference type="ARBA" id="ARBA00004651"/>
    </source>
</evidence>
<evidence type="ECO:0000313" key="10">
    <source>
        <dbReference type="Proteomes" id="UP000029223"/>
    </source>
</evidence>
<evidence type="ECO:0000256" key="4">
    <source>
        <dbReference type="ARBA" id="ARBA00022692"/>
    </source>
</evidence>
<protein>
    <submittedName>
        <fullName evidence="9">N-acetyl-D-glucosamine ABC transport system permease protein</fullName>
    </submittedName>
</protein>
<keyword evidence="6 7" id="KW-0472">Membrane</keyword>
<evidence type="ECO:0000256" key="2">
    <source>
        <dbReference type="ARBA" id="ARBA00022448"/>
    </source>
</evidence>
<evidence type="ECO:0000256" key="3">
    <source>
        <dbReference type="ARBA" id="ARBA00022475"/>
    </source>
</evidence>
<evidence type="ECO:0000256" key="6">
    <source>
        <dbReference type="ARBA" id="ARBA00023136"/>
    </source>
</evidence>
<evidence type="ECO:0000256" key="5">
    <source>
        <dbReference type="ARBA" id="ARBA00022989"/>
    </source>
</evidence>
<dbReference type="Pfam" id="PF00528">
    <property type="entry name" value="BPD_transp_1"/>
    <property type="match status" value="1"/>
</dbReference>
<dbReference type="SUPFAM" id="SSF161098">
    <property type="entry name" value="MetI-like"/>
    <property type="match status" value="1"/>
</dbReference>
<proteinExistence type="inferred from homology"/>
<accession>A0ABQ0JGJ1</accession>
<keyword evidence="4 7" id="KW-0812">Transmembrane</keyword>
<feature type="transmembrane region" description="Helical" evidence="7">
    <location>
        <begin position="256"/>
        <end position="276"/>
    </location>
</feature>
<feature type="transmembrane region" description="Helical" evidence="7">
    <location>
        <begin position="100"/>
        <end position="120"/>
    </location>
</feature>
<gene>
    <name evidence="9" type="ORF">JCM19239_4827</name>
</gene>
<dbReference type="PANTHER" id="PTHR30193:SF37">
    <property type="entry name" value="INNER MEMBRANE ABC TRANSPORTER PERMEASE PROTEIN YCJO"/>
    <property type="match status" value="1"/>
</dbReference>
<feature type="transmembrane region" description="Helical" evidence="7">
    <location>
        <begin position="7"/>
        <end position="26"/>
    </location>
</feature>
<dbReference type="CDD" id="cd06261">
    <property type="entry name" value="TM_PBP2"/>
    <property type="match status" value="1"/>
</dbReference>
<evidence type="ECO:0000313" key="9">
    <source>
        <dbReference type="EMBL" id="GAL27862.1"/>
    </source>
</evidence>
<dbReference type="InterPro" id="IPR051393">
    <property type="entry name" value="ABC_transporter_permease"/>
</dbReference>
<evidence type="ECO:0000259" key="8">
    <source>
        <dbReference type="PROSITE" id="PS50928"/>
    </source>
</evidence>
<dbReference type="Gene3D" id="1.10.3720.10">
    <property type="entry name" value="MetI-like"/>
    <property type="match status" value="1"/>
</dbReference>
<feature type="transmembrane region" description="Helical" evidence="7">
    <location>
        <begin position="150"/>
        <end position="176"/>
    </location>
</feature>
<keyword evidence="5 7" id="KW-1133">Transmembrane helix</keyword>
<dbReference type="EMBL" id="BBMS01000034">
    <property type="protein sequence ID" value="GAL27862.1"/>
    <property type="molecule type" value="Genomic_DNA"/>
</dbReference>
<keyword evidence="2 7" id="KW-0813">Transport</keyword>
<dbReference type="PROSITE" id="PS50928">
    <property type="entry name" value="ABC_TM1"/>
    <property type="match status" value="1"/>
</dbReference>
<name>A0ABQ0JGJ1_9VIBR</name>
<dbReference type="InterPro" id="IPR035906">
    <property type="entry name" value="MetI-like_sf"/>
</dbReference>
<organism evidence="9 10">
    <name type="scientific">Vibrio variabilis</name>
    <dbReference type="NCBI Taxonomy" id="990271"/>
    <lineage>
        <taxon>Bacteria</taxon>
        <taxon>Pseudomonadati</taxon>
        <taxon>Pseudomonadota</taxon>
        <taxon>Gammaproteobacteria</taxon>
        <taxon>Vibrionales</taxon>
        <taxon>Vibrionaceae</taxon>
        <taxon>Vibrio</taxon>
    </lineage>
</organism>
<comment type="caution">
    <text evidence="9">The sequence shown here is derived from an EMBL/GenBank/DDBJ whole genome shotgun (WGS) entry which is preliminary data.</text>
</comment>
<keyword evidence="10" id="KW-1185">Reference proteome</keyword>
<dbReference type="InterPro" id="IPR000515">
    <property type="entry name" value="MetI-like"/>
</dbReference>
<dbReference type="Proteomes" id="UP000029223">
    <property type="component" value="Unassembled WGS sequence"/>
</dbReference>
<evidence type="ECO:0000256" key="7">
    <source>
        <dbReference type="RuleBase" id="RU363032"/>
    </source>
</evidence>
<sequence length="288" mass="31752">MRVDKRLYFIVPALIIYVLFSIYPLFKGVSLSFTEYAGVGTGTWVGLDNYHEIFTDHRYIKVLKNTMIYAIVVVVFQNGIGLVFAAVLNSLPQVRNLLRTALLVPSMLSLVIAGYVWQYLYAPMGGGLNELLASLGLSSLQQVWLGDSKIALFSVAAVHVWMFVGYSTAIFLAGYAGISSEIKDAARVDGVSPIKSFFHIDIPLLAPAITVNVTLATIGTLKSFEFPYIMTLGGPDYATMTLGLRIFTLIFQDFKYGMAAALSVVMIVLVALITMVQNSYLRSREDRI</sequence>
<comment type="similarity">
    <text evidence="7">Belongs to the binding-protein-dependent transport system permease family.</text>
</comment>
<feature type="transmembrane region" description="Helical" evidence="7">
    <location>
        <begin position="67"/>
        <end position="88"/>
    </location>
</feature>
<reference evidence="10" key="1">
    <citation type="submission" date="2014-09" db="EMBL/GenBank/DDBJ databases">
        <title>Vibrio variabilis JCM 19239. (C206) whole genome shotgun sequence.</title>
        <authorList>
            <person name="Sawabe T."/>
            <person name="Meirelles P."/>
            <person name="Nakanishi M."/>
            <person name="Sayaka M."/>
            <person name="Hattori M."/>
            <person name="Ohkuma M."/>
        </authorList>
    </citation>
    <scope>NUCLEOTIDE SEQUENCE [LARGE SCALE GENOMIC DNA]</scope>
    <source>
        <strain evidence="10">JCM 19239</strain>
    </source>
</reference>
<comment type="subcellular location">
    <subcellularLocation>
        <location evidence="1 7">Cell membrane</location>
        <topology evidence="1 7">Multi-pass membrane protein</topology>
    </subcellularLocation>
</comment>
<feature type="transmembrane region" description="Helical" evidence="7">
    <location>
        <begin position="197"/>
        <end position="218"/>
    </location>
</feature>